<dbReference type="Proteomes" id="UP001430848">
    <property type="component" value="Unassembled WGS sequence"/>
</dbReference>
<organism evidence="2 3">
    <name type="scientific">Diaporthe eres</name>
    <name type="common">Phomopsis oblonga</name>
    <dbReference type="NCBI Taxonomy" id="83184"/>
    <lineage>
        <taxon>Eukaryota</taxon>
        <taxon>Fungi</taxon>
        <taxon>Dikarya</taxon>
        <taxon>Ascomycota</taxon>
        <taxon>Pezizomycotina</taxon>
        <taxon>Sordariomycetes</taxon>
        <taxon>Sordariomycetidae</taxon>
        <taxon>Diaporthales</taxon>
        <taxon>Diaporthaceae</taxon>
        <taxon>Diaporthe</taxon>
        <taxon>Diaporthe eres species complex</taxon>
    </lineage>
</organism>
<sequence>MTTEITFDANHLEKCLATIRGNAGPPYPIDTIVKALAISVTLSSQAQPGTMSLRSGAQVPKTAGDLGHSLSVSDLDATSKDLVKMVATGWSRRMIDSLVVVELLWPYCIHGLLADAVGISAEELKSKGENLVRAFSARLSRGYVENPLESKTLKELLDIGEKNTLTGPGLSHWEEMGDGIPETMFKQPATTEQISELESRLETSLPQDYKEFLSLTNGFGSGDDMQDGVYNGYFPDPELFDTDKVAWLSEDWIALPFEMLEIPREIEDPYRKPSEAWDTAMPLLNRVVHIGNRDIDDLWLVHPELVQKAKRAYLEMLENGDEMQKKILHRNMKDFAGSMERFMKLEWCCVKNSSGGAATTRVFSSFRSYLESVVEDSGEDKMSPTNKSWHAD</sequence>
<comment type="caution">
    <text evidence="2">The sequence shown here is derived from an EMBL/GenBank/DDBJ whole genome shotgun (WGS) entry which is preliminary data.</text>
</comment>
<feature type="domain" description="Knr4/Smi1-like" evidence="1">
    <location>
        <begin position="188"/>
        <end position="319"/>
    </location>
</feature>
<dbReference type="Gene3D" id="3.40.1580.10">
    <property type="entry name" value="SMI1/KNR4-like"/>
    <property type="match status" value="1"/>
</dbReference>
<dbReference type="InterPro" id="IPR018958">
    <property type="entry name" value="Knr4/Smi1-like_dom"/>
</dbReference>
<proteinExistence type="predicted"/>
<dbReference type="SUPFAM" id="SSF160631">
    <property type="entry name" value="SMI1/KNR4-like"/>
    <property type="match status" value="1"/>
</dbReference>
<keyword evidence="3" id="KW-1185">Reference proteome</keyword>
<evidence type="ECO:0000259" key="1">
    <source>
        <dbReference type="SMART" id="SM00860"/>
    </source>
</evidence>
<dbReference type="EMBL" id="JAKNSF020000005">
    <property type="protein sequence ID" value="KAK7738963.1"/>
    <property type="molecule type" value="Genomic_DNA"/>
</dbReference>
<dbReference type="SMART" id="SM00860">
    <property type="entry name" value="SMI1_KNR4"/>
    <property type="match status" value="1"/>
</dbReference>
<reference evidence="2 3" key="1">
    <citation type="submission" date="2024-02" db="EMBL/GenBank/DDBJ databases">
        <title>De novo assembly and annotation of 12 fungi associated with fruit tree decline syndrome in Ontario, Canada.</title>
        <authorList>
            <person name="Sulman M."/>
            <person name="Ellouze W."/>
            <person name="Ilyukhin E."/>
        </authorList>
    </citation>
    <scope>NUCLEOTIDE SEQUENCE [LARGE SCALE GENOMIC DNA]</scope>
    <source>
        <strain evidence="2 3">M169</strain>
    </source>
</reference>
<evidence type="ECO:0000313" key="2">
    <source>
        <dbReference type="EMBL" id="KAK7738963.1"/>
    </source>
</evidence>
<dbReference type="InterPro" id="IPR037883">
    <property type="entry name" value="Knr4/Smi1-like_sf"/>
</dbReference>
<accession>A0ABR1PKW7</accession>
<protein>
    <recommendedName>
        <fullName evidence="1">Knr4/Smi1-like domain-containing protein</fullName>
    </recommendedName>
</protein>
<evidence type="ECO:0000313" key="3">
    <source>
        <dbReference type="Proteomes" id="UP001430848"/>
    </source>
</evidence>
<gene>
    <name evidence="2" type="ORF">SLS63_002300</name>
</gene>
<dbReference type="Pfam" id="PF09346">
    <property type="entry name" value="SMI1_KNR4"/>
    <property type="match status" value="1"/>
</dbReference>
<name>A0ABR1PKW7_DIAER</name>